<evidence type="ECO:0000313" key="10">
    <source>
        <dbReference type="EMBL" id="QEU77848.1"/>
    </source>
</evidence>
<dbReference type="InterPro" id="IPR003439">
    <property type="entry name" value="ABC_transporter-like_ATP-bd"/>
</dbReference>
<dbReference type="CDD" id="cd07346">
    <property type="entry name" value="ABC_6TM_exporters"/>
    <property type="match status" value="1"/>
</dbReference>
<dbReference type="GO" id="GO:0015421">
    <property type="term" value="F:ABC-type oligopeptide transporter activity"/>
    <property type="evidence" value="ECO:0007669"/>
    <property type="project" value="TreeGrafter"/>
</dbReference>
<organism evidence="10 11">
    <name type="scientific">Streptomyces subrutilus</name>
    <dbReference type="NCBI Taxonomy" id="36818"/>
    <lineage>
        <taxon>Bacteria</taxon>
        <taxon>Bacillati</taxon>
        <taxon>Actinomycetota</taxon>
        <taxon>Actinomycetes</taxon>
        <taxon>Kitasatosporales</taxon>
        <taxon>Streptomycetaceae</taxon>
        <taxon>Streptomyces</taxon>
    </lineage>
</organism>
<feature type="region of interest" description="Disordered" evidence="5">
    <location>
        <begin position="330"/>
        <end position="372"/>
    </location>
</feature>
<feature type="domain" description="ABC transmembrane type-1" evidence="8">
    <location>
        <begin position="34"/>
        <end position="314"/>
    </location>
</feature>
<feature type="transmembrane region" description="Helical" evidence="6">
    <location>
        <begin position="171"/>
        <end position="190"/>
    </location>
</feature>
<keyword evidence="10" id="KW-0547">Nucleotide-binding</keyword>
<dbReference type="InterPro" id="IPR017871">
    <property type="entry name" value="ABC_transporter-like_CS"/>
</dbReference>
<dbReference type="InterPro" id="IPR027417">
    <property type="entry name" value="P-loop_NTPase"/>
</dbReference>
<evidence type="ECO:0000259" key="8">
    <source>
        <dbReference type="PROSITE" id="PS50929"/>
    </source>
</evidence>
<feature type="domain" description="ABC transporter" evidence="7">
    <location>
        <begin position="354"/>
        <end position="588"/>
    </location>
</feature>
<dbReference type="InterPro" id="IPR036640">
    <property type="entry name" value="ABC1_TM_sf"/>
</dbReference>
<protein>
    <submittedName>
        <fullName evidence="9 10">ABC transporter</fullName>
    </submittedName>
</protein>
<evidence type="ECO:0000256" key="3">
    <source>
        <dbReference type="ARBA" id="ARBA00022989"/>
    </source>
</evidence>
<reference evidence="9" key="1">
    <citation type="journal article" date="2014" name="Int. J. Syst. Evol. Microbiol.">
        <title>Complete genome sequence of Corynebacterium casei LMG S-19264T (=DSM 44701T), isolated from a smear-ripened cheese.</title>
        <authorList>
            <consortium name="US DOE Joint Genome Institute (JGI-PGF)"/>
            <person name="Walter F."/>
            <person name="Albersmeier A."/>
            <person name="Kalinowski J."/>
            <person name="Ruckert C."/>
        </authorList>
    </citation>
    <scope>NUCLEOTIDE SEQUENCE</scope>
    <source>
        <strain evidence="9">JCM 4834</strain>
    </source>
</reference>
<dbReference type="PROSITE" id="PS50929">
    <property type="entry name" value="ABC_TM1F"/>
    <property type="match status" value="1"/>
</dbReference>
<dbReference type="Gene3D" id="3.40.50.300">
    <property type="entry name" value="P-loop containing nucleotide triphosphate hydrolases"/>
    <property type="match status" value="1"/>
</dbReference>
<dbReference type="GO" id="GO:0016887">
    <property type="term" value="F:ATP hydrolysis activity"/>
    <property type="evidence" value="ECO:0007669"/>
    <property type="project" value="InterPro"/>
</dbReference>
<dbReference type="Proteomes" id="UP000634660">
    <property type="component" value="Unassembled WGS sequence"/>
</dbReference>
<dbReference type="GO" id="GO:0005886">
    <property type="term" value="C:plasma membrane"/>
    <property type="evidence" value="ECO:0007669"/>
    <property type="project" value="UniProtKB-SubCell"/>
</dbReference>
<dbReference type="AlphaFoldDB" id="A0A5P2UFS0"/>
<dbReference type="EMBL" id="CP023701">
    <property type="protein sequence ID" value="QEU77848.1"/>
    <property type="molecule type" value="Genomic_DNA"/>
</dbReference>
<reference evidence="10 11" key="2">
    <citation type="submission" date="2017-09" db="EMBL/GenBank/DDBJ databases">
        <authorList>
            <person name="Lee N."/>
            <person name="Cho B.-K."/>
        </authorList>
    </citation>
    <scope>NUCLEOTIDE SEQUENCE [LARGE SCALE GENOMIC DNA]</scope>
    <source>
        <strain evidence="10 11">ATCC 27467</strain>
    </source>
</reference>
<dbReference type="RefSeq" id="WP_150516949.1">
    <property type="nucleotide sequence ID" value="NZ_BMVX01000007.1"/>
</dbReference>
<proteinExistence type="predicted"/>
<dbReference type="PANTHER" id="PTHR43394:SF1">
    <property type="entry name" value="ATP-BINDING CASSETTE SUB-FAMILY B MEMBER 10, MITOCHONDRIAL"/>
    <property type="match status" value="1"/>
</dbReference>
<feature type="compositionally biased region" description="Pro residues" evidence="5">
    <location>
        <begin position="597"/>
        <end position="618"/>
    </location>
</feature>
<evidence type="ECO:0000256" key="2">
    <source>
        <dbReference type="ARBA" id="ARBA00022692"/>
    </source>
</evidence>
<feature type="compositionally biased region" description="Pro residues" evidence="5">
    <location>
        <begin position="361"/>
        <end position="370"/>
    </location>
</feature>
<feature type="transmembrane region" description="Helical" evidence="6">
    <location>
        <begin position="69"/>
        <end position="89"/>
    </location>
</feature>
<dbReference type="PROSITE" id="PS50893">
    <property type="entry name" value="ABC_TRANSPORTER_2"/>
    <property type="match status" value="1"/>
</dbReference>
<sequence length="634" mass="66618">MRPLPVAEPGNPDIRSATRYLLWLAGRIARPLSAASFCGLLWLGSQAMMPVVIREAIDEGLVPGDMDAVLTWSAVLLGLGVVQAVSGTVRRRLNLYNALSAGFRTVQLVVGHAHHLGASLERRVDDGEMVSIGTSDMNTIGNAFDIVGRTVGAVFSVALVAVVLLDQSASLALMLLVALPAIILLMGYTLRPLHRRQGAYRDLQGELTSRLTDVVAGLRVLRGVGGETSFARSYRERSQRVRHAGSRVAGAEALIRSAQVLLPGLLVATVTWIGARAALSGSVTPGELVAFYAYAAFLVEPLGIFTETADRFARAHVAARRVVAVLALRPESRQQPQPDSTSASASAWPSASASETGDAPPAGPVRPDPAPALVDERSGLAVPAGALLVVVAPAAQGVRLADRLGGYTDAPVSCDGLPLTGLPAREVRRRILVVDNRSRLFKGPLRASLDPHHRSDDAAIGDALRAAAAEDVVEALPDGLDTEITGDGRRFSGGQRQRLVLARALLADPDVLIVVDPTSAVDAHTEDRIGQRLRAARAGRTTVLISSSPLLLDRADAVAFLPRGRVTASGSHRALLAADEEYRLVIQRETGADGPEVPVPGPSPDPSPDPSDAPPSPRPAGRASTPLASGRSTE</sequence>
<dbReference type="SUPFAM" id="SSF90123">
    <property type="entry name" value="ABC transporter transmembrane region"/>
    <property type="match status" value="1"/>
</dbReference>
<gene>
    <name evidence="10" type="ORF">CP968_05760</name>
    <name evidence="9" type="ORF">GCM10010371_22790</name>
</gene>
<keyword evidence="2 6" id="KW-0812">Transmembrane</keyword>
<comment type="subcellular location">
    <subcellularLocation>
        <location evidence="1">Cell membrane</location>
        <topology evidence="1">Multi-pass membrane protein</topology>
    </subcellularLocation>
</comment>
<feature type="transmembrane region" description="Helical" evidence="6">
    <location>
        <begin position="20"/>
        <end position="43"/>
    </location>
</feature>
<evidence type="ECO:0000259" key="7">
    <source>
        <dbReference type="PROSITE" id="PS50893"/>
    </source>
</evidence>
<feature type="region of interest" description="Disordered" evidence="5">
    <location>
        <begin position="588"/>
        <end position="634"/>
    </location>
</feature>
<evidence type="ECO:0000256" key="1">
    <source>
        <dbReference type="ARBA" id="ARBA00004651"/>
    </source>
</evidence>
<dbReference type="InterPro" id="IPR011527">
    <property type="entry name" value="ABC1_TM_dom"/>
</dbReference>
<name>A0A5P2UFS0_9ACTN</name>
<dbReference type="PANTHER" id="PTHR43394">
    <property type="entry name" value="ATP-DEPENDENT PERMEASE MDL1, MITOCHONDRIAL"/>
    <property type="match status" value="1"/>
</dbReference>
<evidence type="ECO:0000313" key="11">
    <source>
        <dbReference type="Proteomes" id="UP000326831"/>
    </source>
</evidence>
<accession>A0A5P2UFS0</accession>
<dbReference type="PROSITE" id="PS00211">
    <property type="entry name" value="ABC_TRANSPORTER_1"/>
    <property type="match status" value="1"/>
</dbReference>
<dbReference type="OrthoDB" id="4966664at2"/>
<dbReference type="Pfam" id="PF00005">
    <property type="entry name" value="ABC_tran"/>
    <property type="match status" value="1"/>
</dbReference>
<dbReference type="Proteomes" id="UP000326831">
    <property type="component" value="Chromosome"/>
</dbReference>
<dbReference type="KEGG" id="ssub:CP968_05760"/>
<dbReference type="Pfam" id="PF00664">
    <property type="entry name" value="ABC_membrane"/>
    <property type="match status" value="1"/>
</dbReference>
<keyword evidence="10" id="KW-0067">ATP-binding</keyword>
<reference evidence="9" key="3">
    <citation type="submission" date="2020-09" db="EMBL/GenBank/DDBJ databases">
        <authorList>
            <person name="Sun Q."/>
            <person name="Ohkuma M."/>
        </authorList>
    </citation>
    <scope>NUCLEOTIDE SEQUENCE</scope>
    <source>
        <strain evidence="9">JCM 4834</strain>
    </source>
</reference>
<evidence type="ECO:0000313" key="9">
    <source>
        <dbReference type="EMBL" id="GGZ62768.1"/>
    </source>
</evidence>
<evidence type="ECO:0000256" key="6">
    <source>
        <dbReference type="SAM" id="Phobius"/>
    </source>
</evidence>
<keyword evidence="11" id="KW-1185">Reference proteome</keyword>
<keyword evidence="4 6" id="KW-0472">Membrane</keyword>
<feature type="compositionally biased region" description="Low complexity" evidence="5">
    <location>
        <begin position="340"/>
        <end position="360"/>
    </location>
</feature>
<keyword evidence="3 6" id="KW-1133">Transmembrane helix</keyword>
<evidence type="ECO:0000256" key="5">
    <source>
        <dbReference type="SAM" id="MobiDB-lite"/>
    </source>
</evidence>
<feature type="transmembrane region" description="Helical" evidence="6">
    <location>
        <begin position="146"/>
        <end position="165"/>
    </location>
</feature>
<dbReference type="GO" id="GO:0005524">
    <property type="term" value="F:ATP binding"/>
    <property type="evidence" value="ECO:0007669"/>
    <property type="project" value="UniProtKB-KW"/>
</dbReference>
<dbReference type="InterPro" id="IPR039421">
    <property type="entry name" value="Type_1_exporter"/>
</dbReference>
<evidence type="ECO:0000256" key="4">
    <source>
        <dbReference type="ARBA" id="ARBA00023136"/>
    </source>
</evidence>
<dbReference type="Gene3D" id="1.20.1560.10">
    <property type="entry name" value="ABC transporter type 1, transmembrane domain"/>
    <property type="match status" value="1"/>
</dbReference>
<dbReference type="SUPFAM" id="SSF52540">
    <property type="entry name" value="P-loop containing nucleoside triphosphate hydrolases"/>
    <property type="match status" value="1"/>
</dbReference>
<dbReference type="EMBL" id="BMVX01000007">
    <property type="protein sequence ID" value="GGZ62768.1"/>
    <property type="molecule type" value="Genomic_DNA"/>
</dbReference>